<dbReference type="SMART" id="SM00220">
    <property type="entry name" value="S_TKc"/>
    <property type="match status" value="1"/>
</dbReference>
<organism evidence="10 11">
    <name type="scientific">Hyaloscypha hepaticicola</name>
    <dbReference type="NCBI Taxonomy" id="2082293"/>
    <lineage>
        <taxon>Eukaryota</taxon>
        <taxon>Fungi</taxon>
        <taxon>Dikarya</taxon>
        <taxon>Ascomycota</taxon>
        <taxon>Pezizomycotina</taxon>
        <taxon>Leotiomycetes</taxon>
        <taxon>Helotiales</taxon>
        <taxon>Hyaloscyphaceae</taxon>
        <taxon>Hyaloscypha</taxon>
    </lineage>
</organism>
<gene>
    <name evidence="10" type="ORF">NA56DRAFT_701932</name>
</gene>
<keyword evidence="3" id="KW-0808">Transferase</keyword>
<evidence type="ECO:0000256" key="7">
    <source>
        <dbReference type="ARBA" id="ARBA00047899"/>
    </source>
</evidence>
<evidence type="ECO:0000256" key="3">
    <source>
        <dbReference type="ARBA" id="ARBA00022679"/>
    </source>
</evidence>
<dbReference type="InterPro" id="IPR051334">
    <property type="entry name" value="SRPK"/>
</dbReference>
<dbReference type="OrthoDB" id="5979581at2759"/>
<dbReference type="STRING" id="1745343.A0A2J6Q9B7"/>
<dbReference type="EC" id="2.7.11.1" evidence="1"/>
<dbReference type="GO" id="GO:0000245">
    <property type="term" value="P:spliceosomal complex assembly"/>
    <property type="evidence" value="ECO:0007669"/>
    <property type="project" value="TreeGrafter"/>
</dbReference>
<dbReference type="GO" id="GO:0005524">
    <property type="term" value="F:ATP binding"/>
    <property type="evidence" value="ECO:0007669"/>
    <property type="project" value="UniProtKB-KW"/>
</dbReference>
<protein>
    <recommendedName>
        <fullName evidence="1">non-specific serine/threonine protein kinase</fullName>
        <ecNumber evidence="1">2.7.11.1</ecNumber>
    </recommendedName>
</protein>
<feature type="domain" description="Protein kinase" evidence="9">
    <location>
        <begin position="1"/>
        <end position="328"/>
    </location>
</feature>
<dbReference type="SUPFAM" id="SSF56112">
    <property type="entry name" value="Protein kinase-like (PK-like)"/>
    <property type="match status" value="1"/>
</dbReference>
<keyword evidence="2" id="KW-0723">Serine/threonine-protein kinase</keyword>
<dbReference type="PANTHER" id="PTHR47634:SF9">
    <property type="entry name" value="PROTEIN KINASE DOMAIN-CONTAINING PROTEIN-RELATED"/>
    <property type="match status" value="1"/>
</dbReference>
<keyword evidence="6" id="KW-0067">ATP-binding</keyword>
<proteinExistence type="predicted"/>
<accession>A0A2J6Q9B7</accession>
<evidence type="ECO:0000256" key="1">
    <source>
        <dbReference type="ARBA" id="ARBA00012513"/>
    </source>
</evidence>
<evidence type="ECO:0000256" key="4">
    <source>
        <dbReference type="ARBA" id="ARBA00022741"/>
    </source>
</evidence>
<evidence type="ECO:0000256" key="8">
    <source>
        <dbReference type="ARBA" id="ARBA00048679"/>
    </source>
</evidence>
<keyword evidence="5 10" id="KW-0418">Kinase</keyword>
<evidence type="ECO:0000256" key="6">
    <source>
        <dbReference type="ARBA" id="ARBA00022840"/>
    </source>
</evidence>
<dbReference type="AlphaFoldDB" id="A0A2J6Q9B7"/>
<evidence type="ECO:0000256" key="2">
    <source>
        <dbReference type="ARBA" id="ARBA00022527"/>
    </source>
</evidence>
<dbReference type="InterPro" id="IPR011009">
    <property type="entry name" value="Kinase-like_dom_sf"/>
</dbReference>
<keyword evidence="11" id="KW-1185">Reference proteome</keyword>
<dbReference type="EMBL" id="KZ613476">
    <property type="protein sequence ID" value="PMD22844.1"/>
    <property type="molecule type" value="Genomic_DNA"/>
</dbReference>
<dbReference type="InterPro" id="IPR000719">
    <property type="entry name" value="Prot_kinase_dom"/>
</dbReference>
<evidence type="ECO:0000256" key="5">
    <source>
        <dbReference type="ARBA" id="ARBA00022777"/>
    </source>
</evidence>
<dbReference type="PANTHER" id="PTHR47634">
    <property type="entry name" value="PROTEIN KINASE DOMAIN-CONTAINING PROTEIN-RELATED"/>
    <property type="match status" value="1"/>
</dbReference>
<dbReference type="GO" id="GO:0004674">
    <property type="term" value="F:protein serine/threonine kinase activity"/>
    <property type="evidence" value="ECO:0007669"/>
    <property type="project" value="UniProtKB-KW"/>
</dbReference>
<keyword evidence="4" id="KW-0547">Nucleotide-binding</keyword>
<name>A0A2J6Q9B7_9HELO</name>
<dbReference type="Gene3D" id="1.10.510.10">
    <property type="entry name" value="Transferase(Phosphotransferase) domain 1"/>
    <property type="match status" value="2"/>
</dbReference>
<dbReference type="InterPro" id="IPR008271">
    <property type="entry name" value="Ser/Thr_kinase_AS"/>
</dbReference>
<evidence type="ECO:0000259" key="9">
    <source>
        <dbReference type="PROSITE" id="PS50011"/>
    </source>
</evidence>
<dbReference type="PROSITE" id="PS00108">
    <property type="entry name" value="PROTEIN_KINASE_ST"/>
    <property type="match status" value="1"/>
</dbReference>
<evidence type="ECO:0000313" key="11">
    <source>
        <dbReference type="Proteomes" id="UP000235672"/>
    </source>
</evidence>
<dbReference type="PROSITE" id="PS50011">
    <property type="entry name" value="PROTEIN_KINASE_DOM"/>
    <property type="match status" value="1"/>
</dbReference>
<sequence length="366" mass="42333">MSIPKGLITHTLQLFRWPATLRGFAVSASRPPGPTPTILPPDIPIQWGWISNYVTVKVTASNPANEETARHERILASYLEKNPSHEGCKFVRKMLDHFEDHGEEGPHLCLVYEPMRDPLWIYKRRWVDRKIPLVLLKLYLKFILQGLDYLHSECQVIHTDLKEDNILLTFENPSVLEDFLGQQAENPMPRKIKDGRSIYLSHNDFRPLRSFGLIPKIVDFDLAQSGGDPHPLMHPIQGLEQGQMEPCCVKSTRRAFSDRSRVIWRAFFYPDGEFMRKDFIPTDVRLEDIILSLEGEDKRLFLVFVRRMLQWLPEDRATAKELMEDPWLQPKRTYAGDKGESSVRLSRGEGVDHVVDILEPEVQSSL</sequence>
<dbReference type="GO" id="GO:0050684">
    <property type="term" value="P:regulation of mRNA processing"/>
    <property type="evidence" value="ECO:0007669"/>
    <property type="project" value="TreeGrafter"/>
</dbReference>
<comment type="catalytic activity">
    <reaction evidence="7">
        <text>L-threonyl-[protein] + ATP = O-phospho-L-threonyl-[protein] + ADP + H(+)</text>
        <dbReference type="Rhea" id="RHEA:46608"/>
        <dbReference type="Rhea" id="RHEA-COMP:11060"/>
        <dbReference type="Rhea" id="RHEA-COMP:11605"/>
        <dbReference type="ChEBI" id="CHEBI:15378"/>
        <dbReference type="ChEBI" id="CHEBI:30013"/>
        <dbReference type="ChEBI" id="CHEBI:30616"/>
        <dbReference type="ChEBI" id="CHEBI:61977"/>
        <dbReference type="ChEBI" id="CHEBI:456216"/>
        <dbReference type="EC" id="2.7.11.1"/>
    </reaction>
</comment>
<comment type="catalytic activity">
    <reaction evidence="8">
        <text>L-seryl-[protein] + ATP = O-phospho-L-seryl-[protein] + ADP + H(+)</text>
        <dbReference type="Rhea" id="RHEA:17989"/>
        <dbReference type="Rhea" id="RHEA-COMP:9863"/>
        <dbReference type="Rhea" id="RHEA-COMP:11604"/>
        <dbReference type="ChEBI" id="CHEBI:15378"/>
        <dbReference type="ChEBI" id="CHEBI:29999"/>
        <dbReference type="ChEBI" id="CHEBI:30616"/>
        <dbReference type="ChEBI" id="CHEBI:83421"/>
        <dbReference type="ChEBI" id="CHEBI:456216"/>
        <dbReference type="EC" id="2.7.11.1"/>
    </reaction>
</comment>
<evidence type="ECO:0000313" key="10">
    <source>
        <dbReference type="EMBL" id="PMD22844.1"/>
    </source>
</evidence>
<dbReference type="Pfam" id="PF00069">
    <property type="entry name" value="Pkinase"/>
    <property type="match status" value="1"/>
</dbReference>
<dbReference type="Proteomes" id="UP000235672">
    <property type="component" value="Unassembled WGS sequence"/>
</dbReference>
<reference evidence="10 11" key="1">
    <citation type="submission" date="2016-05" db="EMBL/GenBank/DDBJ databases">
        <title>A degradative enzymes factory behind the ericoid mycorrhizal symbiosis.</title>
        <authorList>
            <consortium name="DOE Joint Genome Institute"/>
            <person name="Martino E."/>
            <person name="Morin E."/>
            <person name="Grelet G."/>
            <person name="Kuo A."/>
            <person name="Kohler A."/>
            <person name="Daghino S."/>
            <person name="Barry K."/>
            <person name="Choi C."/>
            <person name="Cichocki N."/>
            <person name="Clum A."/>
            <person name="Copeland A."/>
            <person name="Hainaut M."/>
            <person name="Haridas S."/>
            <person name="Labutti K."/>
            <person name="Lindquist E."/>
            <person name="Lipzen A."/>
            <person name="Khouja H.-R."/>
            <person name="Murat C."/>
            <person name="Ohm R."/>
            <person name="Olson A."/>
            <person name="Spatafora J."/>
            <person name="Veneault-Fourrey C."/>
            <person name="Henrissat B."/>
            <person name="Grigoriev I."/>
            <person name="Martin F."/>
            <person name="Perotto S."/>
        </authorList>
    </citation>
    <scope>NUCLEOTIDE SEQUENCE [LARGE SCALE GENOMIC DNA]</scope>
    <source>
        <strain evidence="10 11">UAMH 7357</strain>
    </source>
</reference>
<dbReference type="Gene3D" id="3.30.200.20">
    <property type="entry name" value="Phosphorylase Kinase, domain 1"/>
    <property type="match status" value="1"/>
</dbReference>